<evidence type="ECO:0000313" key="1">
    <source>
        <dbReference type="EMBL" id="CRX37612.1"/>
    </source>
</evidence>
<dbReference type="RefSeq" id="WP_143406402.1">
    <property type="nucleotide sequence ID" value="NZ_CWGJ01000005.1"/>
</dbReference>
<dbReference type="PROSITE" id="PS51257">
    <property type="entry name" value="PROKAR_LIPOPROTEIN"/>
    <property type="match status" value="1"/>
</dbReference>
<name>A0A0H5DNA6_9BACT</name>
<gene>
    <name evidence="1" type="ORF">ELAC_0251</name>
</gene>
<protein>
    <submittedName>
        <fullName evidence="1">Putative secreted protein</fullName>
    </submittedName>
</protein>
<organism evidence="1 2">
    <name type="scientific">Estrella lausannensis</name>
    <dbReference type="NCBI Taxonomy" id="483423"/>
    <lineage>
        <taxon>Bacteria</taxon>
        <taxon>Pseudomonadati</taxon>
        <taxon>Chlamydiota</taxon>
        <taxon>Chlamydiia</taxon>
        <taxon>Parachlamydiales</taxon>
        <taxon>Candidatus Criblamydiaceae</taxon>
        <taxon>Estrella</taxon>
    </lineage>
</organism>
<accession>A0A0H5DNA6</accession>
<keyword evidence="2" id="KW-1185">Reference proteome</keyword>
<sequence length="172" mass="19487">MSRINLSDVMKKYAITACLLILISFVAAACGMRGEAKKEISLPLLRERVGGEALETIHQAGLIEVEEIGPAKDKGHVYTGFGKPLSDRQAEQLKRLILNDENFEFHRMKSCLFVPKSAMHFKARNQETVTVLFSPWCKQIKVIRQDKETILEADAISDSIERILRLNEEDRS</sequence>
<reference evidence="2" key="1">
    <citation type="submission" date="2015-06" db="EMBL/GenBank/DDBJ databases">
        <authorList>
            <person name="Bertelli C."/>
        </authorList>
    </citation>
    <scope>NUCLEOTIDE SEQUENCE [LARGE SCALE GENOMIC DNA]</scope>
    <source>
        <strain evidence="2">CRIB-30</strain>
    </source>
</reference>
<dbReference type="Proteomes" id="UP000220251">
    <property type="component" value="Unassembled WGS sequence"/>
</dbReference>
<dbReference type="OrthoDB" id="9926841at2"/>
<dbReference type="AlphaFoldDB" id="A0A0H5DNA6"/>
<proteinExistence type="predicted"/>
<dbReference type="EMBL" id="CWGJ01000005">
    <property type="protein sequence ID" value="CRX37612.1"/>
    <property type="molecule type" value="Genomic_DNA"/>
</dbReference>
<evidence type="ECO:0000313" key="2">
    <source>
        <dbReference type="Proteomes" id="UP000220251"/>
    </source>
</evidence>